<evidence type="ECO:0000313" key="2">
    <source>
        <dbReference type="Proteomes" id="UP000202045"/>
    </source>
</evidence>
<organism evidence="1 2">
    <name type="scientific">Escherichia phage SUSP2</name>
    <dbReference type="NCBI Taxonomy" id="1718669"/>
    <lineage>
        <taxon>Viruses</taxon>
        <taxon>Duplodnaviria</taxon>
        <taxon>Heunggongvirae</taxon>
        <taxon>Uroviricota</taxon>
        <taxon>Caudoviricetes</taxon>
        <taxon>Andersonviridae</taxon>
        <taxon>Ounavirinae</taxon>
        <taxon>Mooglevirus</taxon>
        <taxon>Mooglevirus susp2</taxon>
        <taxon>Suspvirus SUSP2</taxon>
    </lineage>
</organism>
<dbReference type="OrthoDB" id="20352at10239"/>
<dbReference type="RefSeq" id="YP_009210997.1">
    <property type="nucleotide sequence ID" value="NC_028935.2"/>
</dbReference>
<proteinExistence type="predicted"/>
<accession>A0A0N7GFN0</accession>
<keyword evidence="2" id="KW-1185">Reference proteome</keyword>
<protein>
    <submittedName>
        <fullName evidence="1">Uncharacterized protein</fullName>
    </submittedName>
</protein>
<reference evidence="1 2" key="1">
    <citation type="journal article" date="2017" name="MBio">
        <title>Novel 'Superspreader' Bacteriophages Promote Horizontal Gene Transfer by Transformation.</title>
        <authorList>
            <person name="Keen E.C."/>
            <person name="Bliskovsky V.V."/>
            <person name="Malagon F."/>
            <person name="Baker J.D."/>
            <person name="Prince J.S."/>
            <person name="Klaus J.S."/>
            <person name="Adhya S.L."/>
        </authorList>
    </citation>
    <scope>NUCLEOTIDE SEQUENCE [LARGE SCALE GENOMIC DNA]</scope>
</reference>
<sequence>MAIIKNVVVNAKTRDNARLLAKDLDGKVVDNGKDSAVRWGVKCDKQLTLKRSSYNLFKGVKAIGKTNVYTKQGYKMHLALTANLI</sequence>
<dbReference type="EMBL" id="KT454806">
    <property type="protein sequence ID" value="ALH47122.1"/>
    <property type="molecule type" value="Genomic_DNA"/>
</dbReference>
<evidence type="ECO:0000313" key="1">
    <source>
        <dbReference type="EMBL" id="ALH47122.1"/>
    </source>
</evidence>
<dbReference type="Proteomes" id="UP000202045">
    <property type="component" value="Segment"/>
</dbReference>
<name>A0A0N7GFN0_9CAUD</name>
<dbReference type="GeneID" id="26637544"/>
<dbReference type="KEGG" id="vg:26637544"/>